<evidence type="ECO:0000313" key="1">
    <source>
        <dbReference type="EMBL" id="EBP0013542.1"/>
    </source>
</evidence>
<accession>A0A5U2F4Q9</accession>
<protein>
    <submittedName>
        <fullName evidence="1">Uncharacterized protein</fullName>
    </submittedName>
</protein>
<organism evidence="1">
    <name type="scientific">Salmonella enterica</name>
    <name type="common">Salmonella choleraesuis</name>
    <dbReference type="NCBI Taxonomy" id="28901"/>
    <lineage>
        <taxon>Bacteria</taxon>
        <taxon>Pseudomonadati</taxon>
        <taxon>Pseudomonadota</taxon>
        <taxon>Gammaproteobacteria</taxon>
        <taxon>Enterobacterales</taxon>
        <taxon>Enterobacteriaceae</taxon>
        <taxon>Salmonella</taxon>
    </lineage>
</organism>
<name>A0A5U2F4Q9_SALER</name>
<reference evidence="1" key="1">
    <citation type="submission" date="2018-07" db="EMBL/GenBank/DDBJ databases">
        <authorList>
            <consortium name="GenomeTrakr network: Whole genome sequencing for foodborne pathogen traceback"/>
        </authorList>
    </citation>
    <scope>NUCLEOTIDE SEQUENCE</scope>
    <source>
        <strain evidence="1">CFSAN018538</strain>
    </source>
</reference>
<sequence>MKSIADYLDDSQGTGPATGKMFSLYGMQIGKFMGMEVGSNKLTFVHPANGRMDVPLSSDMPIPVAVSGKEIKGAIMNPVLRDIIQID</sequence>
<dbReference type="AlphaFoldDB" id="A0A5U2F4Q9"/>
<proteinExistence type="predicted"/>
<gene>
    <name evidence="1" type="ORF">HX37_22770</name>
</gene>
<dbReference type="EMBL" id="AAGKHU010000123">
    <property type="protein sequence ID" value="EBP0013542.1"/>
    <property type="molecule type" value="Genomic_DNA"/>
</dbReference>
<comment type="caution">
    <text evidence="1">The sequence shown here is derived from an EMBL/GenBank/DDBJ whole genome shotgun (WGS) entry which is preliminary data.</text>
</comment>